<name>A0A4C1Z9Y6_EUMVA</name>
<dbReference type="Proteomes" id="UP000299102">
    <property type="component" value="Unassembled WGS sequence"/>
</dbReference>
<protein>
    <submittedName>
        <fullName evidence="1">Uncharacterized protein</fullName>
    </submittedName>
</protein>
<reference evidence="1 2" key="1">
    <citation type="journal article" date="2019" name="Commun. Biol.">
        <title>The bagworm genome reveals a unique fibroin gene that provides high tensile strength.</title>
        <authorList>
            <person name="Kono N."/>
            <person name="Nakamura H."/>
            <person name="Ohtoshi R."/>
            <person name="Tomita M."/>
            <person name="Numata K."/>
            <person name="Arakawa K."/>
        </authorList>
    </citation>
    <scope>NUCLEOTIDE SEQUENCE [LARGE SCALE GENOMIC DNA]</scope>
</reference>
<keyword evidence="2" id="KW-1185">Reference proteome</keyword>
<gene>
    <name evidence="1" type="ORF">EVAR_61644_1</name>
</gene>
<proteinExistence type="predicted"/>
<organism evidence="1 2">
    <name type="scientific">Eumeta variegata</name>
    <name type="common">Bagworm moth</name>
    <name type="synonym">Eumeta japonica</name>
    <dbReference type="NCBI Taxonomy" id="151549"/>
    <lineage>
        <taxon>Eukaryota</taxon>
        <taxon>Metazoa</taxon>
        <taxon>Ecdysozoa</taxon>
        <taxon>Arthropoda</taxon>
        <taxon>Hexapoda</taxon>
        <taxon>Insecta</taxon>
        <taxon>Pterygota</taxon>
        <taxon>Neoptera</taxon>
        <taxon>Endopterygota</taxon>
        <taxon>Lepidoptera</taxon>
        <taxon>Glossata</taxon>
        <taxon>Ditrysia</taxon>
        <taxon>Tineoidea</taxon>
        <taxon>Psychidae</taxon>
        <taxon>Oiketicinae</taxon>
        <taxon>Eumeta</taxon>
    </lineage>
</organism>
<evidence type="ECO:0000313" key="1">
    <source>
        <dbReference type="EMBL" id="GBP83709.1"/>
    </source>
</evidence>
<dbReference type="EMBL" id="BGZK01001634">
    <property type="protein sequence ID" value="GBP83709.1"/>
    <property type="molecule type" value="Genomic_DNA"/>
</dbReference>
<accession>A0A4C1Z9Y6</accession>
<evidence type="ECO:0000313" key="2">
    <source>
        <dbReference type="Proteomes" id="UP000299102"/>
    </source>
</evidence>
<sequence>MSNLGRIYCRTAQAGNNARAFSLPECIVGPFGISHAHARHRAWTTTDETFASDVRCFELYYHQVADIQSASMVQWVICSYRSQEIPASMTAELLFG</sequence>
<comment type="caution">
    <text evidence="1">The sequence shown here is derived from an EMBL/GenBank/DDBJ whole genome shotgun (WGS) entry which is preliminary data.</text>
</comment>
<dbReference type="AlphaFoldDB" id="A0A4C1Z9Y6"/>